<gene>
    <name evidence="2" type="ORF">KUDE01_012876</name>
</gene>
<dbReference type="PANTHER" id="PTHR16209:SF4">
    <property type="entry name" value="WW DOMAIN BINDING PROTEIN 1-LIKE"/>
    <property type="match status" value="1"/>
</dbReference>
<accession>A0AAD9CP44</accession>
<dbReference type="InterPro" id="IPR051994">
    <property type="entry name" value="WW_domain-binding"/>
</dbReference>
<dbReference type="Proteomes" id="UP001228049">
    <property type="component" value="Unassembled WGS sequence"/>
</dbReference>
<protein>
    <submittedName>
        <fullName evidence="2">WW domain-binding protein 1</fullName>
    </submittedName>
</protein>
<evidence type="ECO:0000313" key="2">
    <source>
        <dbReference type="EMBL" id="KAK1905697.1"/>
    </source>
</evidence>
<name>A0AAD9CP44_DISEL</name>
<comment type="caution">
    <text evidence="2">The sequence shown here is derived from an EMBL/GenBank/DDBJ whole genome shotgun (WGS) entry which is preliminary data.</text>
</comment>
<feature type="region of interest" description="Disordered" evidence="1">
    <location>
        <begin position="120"/>
        <end position="188"/>
    </location>
</feature>
<evidence type="ECO:0000313" key="3">
    <source>
        <dbReference type="Proteomes" id="UP001228049"/>
    </source>
</evidence>
<dbReference type="PANTHER" id="PTHR16209">
    <property type="entry name" value="VESICULAR, OVEREXPRESSED IN CANCER, PROSURVIVAL PROTEIN 1"/>
    <property type="match status" value="1"/>
</dbReference>
<dbReference type="EMBL" id="JASDAP010000003">
    <property type="protein sequence ID" value="KAK1905697.1"/>
    <property type="molecule type" value="Genomic_DNA"/>
</dbReference>
<keyword evidence="3" id="KW-1185">Reference proteome</keyword>
<reference evidence="2" key="1">
    <citation type="submission" date="2023-04" db="EMBL/GenBank/DDBJ databases">
        <title>Chromosome-level genome of Chaenocephalus aceratus.</title>
        <authorList>
            <person name="Park H."/>
        </authorList>
    </citation>
    <scope>NUCLEOTIDE SEQUENCE</scope>
    <source>
        <strain evidence="2">DE</strain>
        <tissue evidence="2">Muscle</tissue>
    </source>
</reference>
<dbReference type="AlphaFoldDB" id="A0AAD9CP44"/>
<proteinExistence type="predicted"/>
<feature type="compositionally biased region" description="Pro residues" evidence="1">
    <location>
        <begin position="121"/>
        <end position="138"/>
    </location>
</feature>
<dbReference type="Pfam" id="PF11669">
    <property type="entry name" value="WBP-1"/>
    <property type="match status" value="1"/>
</dbReference>
<sequence>MLLAMGSLELNVGQENAATAATVEEALVCQGVNNQSYICESGHCCGETQCCSYYYELWCEVLVGVDSDRHPHMLLCLSALALKAALPAAAAAERDQPHRLQRGFLPTYLLPAYEEVVDRPVTPPPPYTPLQSAPPPTDPAEDSPCPNLSVSVGSDADTALPPEVPLSPVHSASPPNKDSTPGRYRRFTGDSGIEVCDGQELWDQHSFIEREVTEEEGVGKMEEPCDGFEQSHVSGAVLHRHTEVETEPQPHS</sequence>
<evidence type="ECO:0000256" key="1">
    <source>
        <dbReference type="SAM" id="MobiDB-lite"/>
    </source>
</evidence>
<organism evidence="2 3">
    <name type="scientific">Dissostichus eleginoides</name>
    <name type="common">Patagonian toothfish</name>
    <name type="synonym">Dissostichus amissus</name>
    <dbReference type="NCBI Taxonomy" id="100907"/>
    <lineage>
        <taxon>Eukaryota</taxon>
        <taxon>Metazoa</taxon>
        <taxon>Chordata</taxon>
        <taxon>Craniata</taxon>
        <taxon>Vertebrata</taxon>
        <taxon>Euteleostomi</taxon>
        <taxon>Actinopterygii</taxon>
        <taxon>Neopterygii</taxon>
        <taxon>Teleostei</taxon>
        <taxon>Neoteleostei</taxon>
        <taxon>Acanthomorphata</taxon>
        <taxon>Eupercaria</taxon>
        <taxon>Perciformes</taxon>
        <taxon>Notothenioidei</taxon>
        <taxon>Nototheniidae</taxon>
        <taxon>Dissostichus</taxon>
    </lineage>
</organism>
<dbReference type="InterPro" id="IPR021684">
    <property type="entry name" value="WBP1-like"/>
</dbReference>